<evidence type="ECO:0000313" key="2">
    <source>
        <dbReference type="Proteomes" id="UP000031575"/>
    </source>
</evidence>
<accession>A0A0C2IZJ6</accession>
<dbReference type="HOGENOM" id="CLU_2414726_0_0_1"/>
<comment type="caution">
    <text evidence="1">The sequence shown here is derived from an EMBL/GenBank/DDBJ whole genome shotgun (WGS) entry which is preliminary data.</text>
</comment>
<dbReference type="RefSeq" id="XP_040620145.1">
    <property type="nucleotide sequence ID" value="XM_040761593.1"/>
</dbReference>
<name>A0A0C2IZJ6_9PEZI</name>
<organism evidence="1 2">
    <name type="scientific">Sporothrix brasiliensis 5110</name>
    <dbReference type="NCBI Taxonomy" id="1398154"/>
    <lineage>
        <taxon>Eukaryota</taxon>
        <taxon>Fungi</taxon>
        <taxon>Dikarya</taxon>
        <taxon>Ascomycota</taxon>
        <taxon>Pezizomycotina</taxon>
        <taxon>Sordariomycetes</taxon>
        <taxon>Sordariomycetidae</taxon>
        <taxon>Ophiostomatales</taxon>
        <taxon>Ophiostomataceae</taxon>
        <taxon>Sporothrix</taxon>
    </lineage>
</organism>
<dbReference type="Proteomes" id="UP000031575">
    <property type="component" value="Unassembled WGS sequence"/>
</dbReference>
<sequence length="92" mass="10422">MECPRHSKPQSKWTIVFDPLARNHYNVVSMLVEHLASLRLVDNTHVWTTPLKIEDSGVFVLNFAKSIVEELGSSDSGSSVERSAGYFRLYEP</sequence>
<protein>
    <submittedName>
        <fullName evidence="1">Uncharacterized protein</fullName>
    </submittedName>
</protein>
<reference evidence="1 2" key="1">
    <citation type="journal article" date="2014" name="BMC Genomics">
        <title>Comparative genomics of the major fungal agents of human and animal Sporotrichosis: Sporothrix schenckii and Sporothrix brasiliensis.</title>
        <authorList>
            <person name="Teixeira M.M."/>
            <person name="de Almeida L.G."/>
            <person name="Kubitschek-Barreira P."/>
            <person name="Alves F.L."/>
            <person name="Kioshima E.S."/>
            <person name="Abadio A.K."/>
            <person name="Fernandes L."/>
            <person name="Derengowski L.S."/>
            <person name="Ferreira K.S."/>
            <person name="Souza R.C."/>
            <person name="Ruiz J.C."/>
            <person name="de Andrade N.C."/>
            <person name="Paes H.C."/>
            <person name="Nicola A.M."/>
            <person name="Albuquerque P."/>
            <person name="Gerber A.L."/>
            <person name="Martins V.P."/>
            <person name="Peconick L.D."/>
            <person name="Neto A.V."/>
            <person name="Chaucanez C.B."/>
            <person name="Silva P.A."/>
            <person name="Cunha O.L."/>
            <person name="de Oliveira F.F."/>
            <person name="dos Santos T.C."/>
            <person name="Barros A.L."/>
            <person name="Soares M.A."/>
            <person name="de Oliveira L.M."/>
            <person name="Marini M.M."/>
            <person name="Villalobos-Duno H."/>
            <person name="Cunha M.M."/>
            <person name="de Hoog S."/>
            <person name="da Silveira J.F."/>
            <person name="Henrissat B."/>
            <person name="Nino-Vega G.A."/>
            <person name="Cisalpino P.S."/>
            <person name="Mora-Montes H.M."/>
            <person name="Almeida S.R."/>
            <person name="Stajich J.E."/>
            <person name="Lopes-Bezerra L.M."/>
            <person name="Vasconcelos A.T."/>
            <person name="Felipe M.S."/>
        </authorList>
    </citation>
    <scope>NUCLEOTIDE SEQUENCE [LARGE SCALE GENOMIC DNA]</scope>
    <source>
        <strain evidence="1 2">5110</strain>
    </source>
</reference>
<dbReference type="VEuPathDB" id="FungiDB:SPBR_03290"/>
<dbReference type="AlphaFoldDB" id="A0A0C2IZJ6"/>
<dbReference type="EMBL" id="AWTV01000006">
    <property type="protein sequence ID" value="KIH92135.1"/>
    <property type="molecule type" value="Genomic_DNA"/>
</dbReference>
<evidence type="ECO:0000313" key="1">
    <source>
        <dbReference type="EMBL" id="KIH92135.1"/>
    </source>
</evidence>
<dbReference type="GeneID" id="63676514"/>
<keyword evidence="2" id="KW-1185">Reference proteome</keyword>
<gene>
    <name evidence="1" type="ORF">SPBR_03290</name>
</gene>
<proteinExistence type="predicted"/>